<gene>
    <name evidence="2" type="ORF">NWE54_00560</name>
</gene>
<evidence type="ECO:0000313" key="2">
    <source>
        <dbReference type="EMBL" id="UZF87322.1"/>
    </source>
</evidence>
<organism evidence="2">
    <name type="scientific">Bosea sp. NBC_00436</name>
    <dbReference type="NCBI Taxonomy" id="2969620"/>
    <lineage>
        <taxon>Bacteria</taxon>
        <taxon>Pseudomonadati</taxon>
        <taxon>Pseudomonadota</taxon>
        <taxon>Alphaproteobacteria</taxon>
        <taxon>Hyphomicrobiales</taxon>
        <taxon>Boseaceae</taxon>
        <taxon>Bosea</taxon>
    </lineage>
</organism>
<dbReference type="AlphaFoldDB" id="A0A9E7ZVV2"/>
<name>A0A9E7ZVV2_9HYPH</name>
<accession>A0A9E7ZVV2</accession>
<evidence type="ECO:0000256" key="1">
    <source>
        <dbReference type="SAM" id="MobiDB-lite"/>
    </source>
</evidence>
<feature type="region of interest" description="Disordered" evidence="1">
    <location>
        <begin position="1"/>
        <end position="34"/>
    </location>
</feature>
<feature type="compositionally biased region" description="Low complexity" evidence="1">
    <location>
        <begin position="1"/>
        <end position="13"/>
    </location>
</feature>
<protein>
    <submittedName>
        <fullName evidence="2">Uncharacterized protein</fullName>
    </submittedName>
</protein>
<dbReference type="EMBL" id="CP102774">
    <property type="protein sequence ID" value="UZF87322.1"/>
    <property type="molecule type" value="Genomic_DNA"/>
</dbReference>
<sequence>MKTKTTSPATAAAHVAKSGQFKSKRRPGDRLLPDGSAGAVSHWWEVQWPRVGGVDLLPLPQDAFADEPFLQGYRPGTLVYVYCAGCGEDHRMPTIATGLLGVARRLFAGIHKVSVTAQVKLTDRLRELNKDRYGSVTVSADGYDCSDRGFDNWMFQQILPEGKPLPGSPVAADGRCLPVRLPFGLSKDEFEERLHQRMHDASLNAWLQTKEASAHCAQIGRTPAEFRRRTAYRFGDSVRWSEAKEFYFFRPKSDDADRLIRIAEVIIHEWVTDPITRLQLVSYKSLGQGYVEALPRI</sequence>
<reference evidence="2" key="1">
    <citation type="submission" date="2022-08" db="EMBL/GenBank/DDBJ databases">
        <title>Complete Genome Sequences of 2 Bosea sp. soil isolates.</title>
        <authorList>
            <person name="Alvarez Arevalo M."/>
            <person name="Sterndorff E.B."/>
            <person name="Faurdal D."/>
            <person name="Joergensen T.S."/>
            <person name="Weber T."/>
        </authorList>
    </citation>
    <scope>NUCLEOTIDE SEQUENCE</scope>
    <source>
        <strain evidence="2">NBC_00436</strain>
    </source>
</reference>
<proteinExistence type="predicted"/>